<proteinExistence type="predicted"/>
<comment type="caution">
    <text evidence="1">The sequence shown here is derived from an EMBL/GenBank/DDBJ whole genome shotgun (WGS) entry which is preliminary data.</text>
</comment>
<keyword evidence="2" id="KW-1185">Reference proteome</keyword>
<gene>
    <name evidence="1" type="ORF">TNCT_707281</name>
</gene>
<organism evidence="1 2">
    <name type="scientific">Trichonephila clavata</name>
    <name type="common">Joro spider</name>
    <name type="synonym">Nephila clavata</name>
    <dbReference type="NCBI Taxonomy" id="2740835"/>
    <lineage>
        <taxon>Eukaryota</taxon>
        <taxon>Metazoa</taxon>
        <taxon>Ecdysozoa</taxon>
        <taxon>Arthropoda</taxon>
        <taxon>Chelicerata</taxon>
        <taxon>Arachnida</taxon>
        <taxon>Araneae</taxon>
        <taxon>Araneomorphae</taxon>
        <taxon>Entelegynae</taxon>
        <taxon>Araneoidea</taxon>
        <taxon>Nephilidae</taxon>
        <taxon>Trichonephila</taxon>
    </lineage>
</organism>
<dbReference type="Proteomes" id="UP000887116">
    <property type="component" value="Unassembled WGS sequence"/>
</dbReference>
<dbReference type="AlphaFoldDB" id="A0A8X6HVE2"/>
<sequence length="118" mass="13517">MASCPNDFKKSMEPFNPLLLGSSWCIKKLWGGRNPPFPTISVEPLETELQTKLRDLLQQQVAYQCLKEEGRNNRTASVKVLQQVAEWLHIPHALSMNQNAYVKDQLLQLLSKGIREKI</sequence>
<evidence type="ECO:0000313" key="1">
    <source>
        <dbReference type="EMBL" id="GFQ82097.1"/>
    </source>
</evidence>
<name>A0A8X6HVE2_TRICU</name>
<protein>
    <submittedName>
        <fullName evidence="1">Uncharacterized protein</fullName>
    </submittedName>
</protein>
<reference evidence="1" key="1">
    <citation type="submission" date="2020-07" db="EMBL/GenBank/DDBJ databases">
        <title>Multicomponent nature underlies the extraordinary mechanical properties of spider dragline silk.</title>
        <authorList>
            <person name="Kono N."/>
            <person name="Nakamura H."/>
            <person name="Mori M."/>
            <person name="Yoshida Y."/>
            <person name="Ohtoshi R."/>
            <person name="Malay A.D."/>
            <person name="Moran D.A.P."/>
            <person name="Tomita M."/>
            <person name="Numata K."/>
            <person name="Arakawa K."/>
        </authorList>
    </citation>
    <scope>NUCLEOTIDE SEQUENCE</scope>
</reference>
<dbReference type="EMBL" id="BMAO01032427">
    <property type="protein sequence ID" value="GFQ82097.1"/>
    <property type="molecule type" value="Genomic_DNA"/>
</dbReference>
<evidence type="ECO:0000313" key="2">
    <source>
        <dbReference type="Proteomes" id="UP000887116"/>
    </source>
</evidence>
<accession>A0A8X6HVE2</accession>